<accession>A0A6J7G241</accession>
<gene>
    <name evidence="1" type="ORF">UFOPK3609_00111</name>
</gene>
<sequence>MLSVQNPADCTRARAEITREAIWVSVSPQVTTATTPEAWISSAGR</sequence>
<proteinExistence type="predicted"/>
<dbReference type="AlphaFoldDB" id="A0A6J7G241"/>
<organism evidence="1">
    <name type="scientific">freshwater metagenome</name>
    <dbReference type="NCBI Taxonomy" id="449393"/>
    <lineage>
        <taxon>unclassified sequences</taxon>
        <taxon>metagenomes</taxon>
        <taxon>ecological metagenomes</taxon>
    </lineage>
</organism>
<name>A0A6J7G241_9ZZZZ</name>
<protein>
    <submittedName>
        <fullName evidence="1">Unannotated protein</fullName>
    </submittedName>
</protein>
<evidence type="ECO:0000313" key="1">
    <source>
        <dbReference type="EMBL" id="CAB4897729.1"/>
    </source>
</evidence>
<dbReference type="EMBL" id="CAFBMQ010000003">
    <property type="protein sequence ID" value="CAB4897729.1"/>
    <property type="molecule type" value="Genomic_DNA"/>
</dbReference>
<reference evidence="1" key="1">
    <citation type="submission" date="2020-05" db="EMBL/GenBank/DDBJ databases">
        <authorList>
            <person name="Chiriac C."/>
            <person name="Salcher M."/>
            <person name="Ghai R."/>
            <person name="Kavagutti S V."/>
        </authorList>
    </citation>
    <scope>NUCLEOTIDE SEQUENCE</scope>
</reference>